<sequence length="117" mass="13371">MAVADLVPPPSMAPPSAHLEVHELVIAFPWLLVGHGVRDQRMEMQEPAASEAEKFIIGRHFSLEAWAVESDYQSIRLLVRHHGRWADGQTLRSYNEWPRNCNLGRFAIFNIGNVVQW</sequence>
<evidence type="ECO:0000313" key="2">
    <source>
        <dbReference type="Proteomes" id="UP001341281"/>
    </source>
</evidence>
<dbReference type="AlphaFoldDB" id="A0AAQ3UK31"/>
<organism evidence="1 2">
    <name type="scientific">Paspalum notatum var. saurae</name>
    <dbReference type="NCBI Taxonomy" id="547442"/>
    <lineage>
        <taxon>Eukaryota</taxon>
        <taxon>Viridiplantae</taxon>
        <taxon>Streptophyta</taxon>
        <taxon>Embryophyta</taxon>
        <taxon>Tracheophyta</taxon>
        <taxon>Spermatophyta</taxon>
        <taxon>Magnoliopsida</taxon>
        <taxon>Liliopsida</taxon>
        <taxon>Poales</taxon>
        <taxon>Poaceae</taxon>
        <taxon>PACMAD clade</taxon>
        <taxon>Panicoideae</taxon>
        <taxon>Andropogonodae</taxon>
        <taxon>Paspaleae</taxon>
        <taxon>Paspalinae</taxon>
        <taxon>Paspalum</taxon>
    </lineage>
</organism>
<gene>
    <name evidence="1" type="ORF">U9M48_039130</name>
</gene>
<protein>
    <submittedName>
        <fullName evidence="1">Uncharacterized protein</fullName>
    </submittedName>
</protein>
<accession>A0AAQ3UK31</accession>
<name>A0AAQ3UK31_PASNO</name>
<evidence type="ECO:0000313" key="1">
    <source>
        <dbReference type="EMBL" id="WVZ93124.1"/>
    </source>
</evidence>
<dbReference type="Proteomes" id="UP001341281">
    <property type="component" value="Chromosome 09"/>
</dbReference>
<dbReference type="EMBL" id="CP144753">
    <property type="protein sequence ID" value="WVZ93124.1"/>
    <property type="molecule type" value="Genomic_DNA"/>
</dbReference>
<proteinExistence type="predicted"/>
<reference evidence="1 2" key="1">
    <citation type="submission" date="2024-02" db="EMBL/GenBank/DDBJ databases">
        <title>High-quality chromosome-scale genome assembly of Pensacola bahiagrass (Paspalum notatum Flugge var. saurae).</title>
        <authorList>
            <person name="Vega J.M."/>
            <person name="Podio M."/>
            <person name="Orjuela J."/>
            <person name="Siena L.A."/>
            <person name="Pessino S.C."/>
            <person name="Combes M.C."/>
            <person name="Mariac C."/>
            <person name="Albertini E."/>
            <person name="Pupilli F."/>
            <person name="Ortiz J.P.A."/>
            <person name="Leblanc O."/>
        </authorList>
    </citation>
    <scope>NUCLEOTIDE SEQUENCE [LARGE SCALE GENOMIC DNA]</scope>
    <source>
        <strain evidence="1">R1</strain>
        <tissue evidence="1">Leaf</tissue>
    </source>
</reference>
<keyword evidence="2" id="KW-1185">Reference proteome</keyword>